<proteinExistence type="predicted"/>
<dbReference type="PANTHER" id="PTHR31025:SF30">
    <property type="entry name" value="SI:DKEY-15H8.17"/>
    <property type="match status" value="1"/>
</dbReference>
<dbReference type="PANTHER" id="PTHR31025">
    <property type="entry name" value="SI:CH211-196P9.1-RELATED"/>
    <property type="match status" value="1"/>
</dbReference>
<reference evidence="1" key="1">
    <citation type="submission" date="2025-08" db="UniProtKB">
        <authorList>
            <consortium name="RefSeq"/>
        </authorList>
    </citation>
    <scope>IDENTIFICATION</scope>
    <source>
        <tissue evidence="1">Muscle</tissue>
    </source>
</reference>
<dbReference type="OrthoDB" id="8196415at2759"/>
<dbReference type="AlphaFoldDB" id="A0A9Q9W845"/>
<dbReference type="Proteomes" id="UP001155660">
    <property type="component" value="Chromosome B4"/>
</dbReference>
<gene>
    <name evidence="1" type="primary">LOC122137126</name>
</gene>
<name>A0A9Q9W845_CYPCA</name>
<organism evidence="1">
    <name type="scientific">Cyprinus carpio</name>
    <name type="common">Common carp</name>
    <dbReference type="NCBI Taxonomy" id="7962"/>
    <lineage>
        <taxon>Eukaryota</taxon>
        <taxon>Metazoa</taxon>
        <taxon>Chordata</taxon>
        <taxon>Craniata</taxon>
        <taxon>Vertebrata</taxon>
        <taxon>Euteleostomi</taxon>
        <taxon>Actinopterygii</taxon>
        <taxon>Neopterygii</taxon>
        <taxon>Teleostei</taxon>
        <taxon>Ostariophysi</taxon>
        <taxon>Cypriniformes</taxon>
        <taxon>Cyprinidae</taxon>
        <taxon>Cyprininae</taxon>
        <taxon>Cyprinus</taxon>
    </lineage>
</organism>
<accession>A0A9Q9W845</accession>
<dbReference type="RefSeq" id="XP_042578577.1">
    <property type="nucleotide sequence ID" value="XM_042722643.1"/>
</dbReference>
<sequence length="329" mass="37569">MLFGIKTSIALGRRPTAKDRREMVRIVVDEMRLKELNPSKSQCLIVVKKIIKQYSQSFADVLRDGTRIGTGYGSLLTQIKTRVEHVNRGCLLSRCRKQKKISNSSAVDVAPGPADQYGCVRWQPDCPLEESEESLQEKQKEMKELYSAEGPAGVEKHLSQLMKATYYLQRKSINACPPPSIADLKNDWPYLFMPKELYNHFTSLTNINILEKLEKSMEKKGKMILQLFRQMPAGTNTVEMQRMLMKYDNSGASCFIPCVVLLLLSHFKEKPEALILQADTTMSKCTLMPEVMSRASMSARHHFRHQSAFRPHTLDAQGRYQSNLGFHYT</sequence>
<evidence type="ECO:0000313" key="1">
    <source>
        <dbReference type="RefSeq" id="XP_042578577.1"/>
    </source>
</evidence>
<dbReference type="GeneID" id="122137126"/>
<dbReference type="KEGG" id="ccar:122137126"/>
<protein>
    <submittedName>
        <fullName evidence="1">Uncharacterized protein LOC122137126</fullName>
    </submittedName>
</protein>